<comment type="similarity">
    <text evidence="1 5">Belongs to the iron/ascorbate-dependent oxidoreductase family.</text>
</comment>
<evidence type="ECO:0000256" key="1">
    <source>
        <dbReference type="ARBA" id="ARBA00008056"/>
    </source>
</evidence>
<dbReference type="Pfam" id="PF03171">
    <property type="entry name" value="2OG-FeII_Oxy"/>
    <property type="match status" value="1"/>
</dbReference>
<dbReference type="InterPro" id="IPR027443">
    <property type="entry name" value="IPNS-like_sf"/>
</dbReference>
<name>A0ABU6W6A4_9FABA</name>
<evidence type="ECO:0000256" key="5">
    <source>
        <dbReference type="RuleBase" id="RU003682"/>
    </source>
</evidence>
<dbReference type="PANTHER" id="PTHR10209">
    <property type="entry name" value="OXIDOREDUCTASE, 2OG-FE II OXYGENASE FAMILY PROTEIN"/>
    <property type="match status" value="1"/>
</dbReference>
<keyword evidence="2 5" id="KW-0479">Metal-binding</keyword>
<dbReference type="PROSITE" id="PS51471">
    <property type="entry name" value="FE2OG_OXY"/>
    <property type="match status" value="1"/>
</dbReference>
<dbReference type="InterPro" id="IPR044861">
    <property type="entry name" value="IPNS-like_FE2OG_OXY"/>
</dbReference>
<accession>A0ABU6W6A4</accession>
<dbReference type="SUPFAM" id="SSF51197">
    <property type="entry name" value="Clavaminate synthase-like"/>
    <property type="match status" value="1"/>
</dbReference>
<dbReference type="InterPro" id="IPR026992">
    <property type="entry name" value="DIOX_N"/>
</dbReference>
<keyword evidence="8" id="KW-1185">Reference proteome</keyword>
<evidence type="ECO:0000256" key="3">
    <source>
        <dbReference type="ARBA" id="ARBA00023002"/>
    </source>
</evidence>
<evidence type="ECO:0000256" key="4">
    <source>
        <dbReference type="ARBA" id="ARBA00023004"/>
    </source>
</evidence>
<dbReference type="InterPro" id="IPR005123">
    <property type="entry name" value="Oxoglu/Fe-dep_dioxygenase_dom"/>
</dbReference>
<dbReference type="Pfam" id="PF14226">
    <property type="entry name" value="DIOX_N"/>
    <property type="match status" value="1"/>
</dbReference>
<dbReference type="EMBL" id="JASCZI010181281">
    <property type="protein sequence ID" value="MED6180899.1"/>
    <property type="molecule type" value="Genomic_DNA"/>
</dbReference>
<feature type="domain" description="Fe2OG dioxygenase" evidence="6">
    <location>
        <begin position="245"/>
        <end position="348"/>
    </location>
</feature>
<dbReference type="Proteomes" id="UP001341840">
    <property type="component" value="Unassembled WGS sequence"/>
</dbReference>
<evidence type="ECO:0000313" key="7">
    <source>
        <dbReference type="EMBL" id="MED6180899.1"/>
    </source>
</evidence>
<proteinExistence type="inferred from homology"/>
<keyword evidence="3 5" id="KW-0560">Oxidoreductase</keyword>
<organism evidence="7 8">
    <name type="scientific">Stylosanthes scabra</name>
    <dbReference type="NCBI Taxonomy" id="79078"/>
    <lineage>
        <taxon>Eukaryota</taxon>
        <taxon>Viridiplantae</taxon>
        <taxon>Streptophyta</taxon>
        <taxon>Embryophyta</taxon>
        <taxon>Tracheophyta</taxon>
        <taxon>Spermatophyta</taxon>
        <taxon>Magnoliopsida</taxon>
        <taxon>eudicotyledons</taxon>
        <taxon>Gunneridae</taxon>
        <taxon>Pentapetalae</taxon>
        <taxon>rosids</taxon>
        <taxon>fabids</taxon>
        <taxon>Fabales</taxon>
        <taxon>Fabaceae</taxon>
        <taxon>Papilionoideae</taxon>
        <taxon>50 kb inversion clade</taxon>
        <taxon>dalbergioids sensu lato</taxon>
        <taxon>Dalbergieae</taxon>
        <taxon>Pterocarpus clade</taxon>
        <taxon>Stylosanthes</taxon>
    </lineage>
</organism>
<protein>
    <recommendedName>
        <fullName evidence="6">Fe2OG dioxygenase domain-containing protein</fullName>
    </recommendedName>
</protein>
<gene>
    <name evidence="7" type="ORF">PIB30_014458</name>
</gene>
<evidence type="ECO:0000259" key="6">
    <source>
        <dbReference type="PROSITE" id="PS51471"/>
    </source>
</evidence>
<evidence type="ECO:0000313" key="8">
    <source>
        <dbReference type="Proteomes" id="UP001341840"/>
    </source>
</evidence>
<dbReference type="PANTHER" id="PTHR10209:SF884">
    <property type="entry name" value="1-AMINOCYCLOPROPANE-1-CARBOXYLATE OXIDASE HOMOLOG 1-LIKE"/>
    <property type="match status" value="1"/>
</dbReference>
<sequence>MCGPNYNVNQQFSITRSQRTTLSERKWKKMVTTIEEGNQVEHESGYDRQRELKLLDDSKSGVKGLVDAGLSKIPRIFIHDNLNTSSSATNHNVTIPVLDLGSLHQQGSSRHETIEKVKDACEKWGFFQVVNHDIPQSVLDEMLDGVRRFHEQDAEVKREFYSRDITKRVYYNTNFDLYTTPGVNWRDTLSCVLAPRPLDPYLLPSTCRDIIIKYAEYVKKLGLVLFELISEALGLNPNYLKDIDCAEGLFMLNHYYPPCPEPELTMGTSGHWDSGFLTVLLQDQVGGLQVFYENQWTDITPIPGALIINLGDMMQLITNDKFVSSKHRVLAQKIGPRVSVACFFRQHLQPEASKVYGPIKELVTEENPAIYKDIRVKDLITHYYAKGLDGVSALEHFKL</sequence>
<reference evidence="7 8" key="1">
    <citation type="journal article" date="2023" name="Plants (Basel)">
        <title>Bridging the Gap: Combining Genomics and Transcriptomics Approaches to Understand Stylosanthes scabra, an Orphan Legume from the Brazilian Caatinga.</title>
        <authorList>
            <person name="Ferreira-Neto J.R.C."/>
            <person name="da Silva M.D."/>
            <person name="Binneck E."/>
            <person name="de Melo N.F."/>
            <person name="da Silva R.H."/>
            <person name="de Melo A.L.T.M."/>
            <person name="Pandolfi V."/>
            <person name="Bustamante F.O."/>
            <person name="Brasileiro-Vidal A.C."/>
            <person name="Benko-Iseppon A.M."/>
        </authorList>
    </citation>
    <scope>NUCLEOTIDE SEQUENCE [LARGE SCALE GENOMIC DNA]</scope>
    <source>
        <tissue evidence="7">Leaves</tissue>
    </source>
</reference>
<comment type="caution">
    <text evidence="7">The sequence shown here is derived from an EMBL/GenBank/DDBJ whole genome shotgun (WGS) entry which is preliminary data.</text>
</comment>
<dbReference type="Gene3D" id="2.60.120.330">
    <property type="entry name" value="B-lactam Antibiotic, Isopenicillin N Synthase, Chain"/>
    <property type="match status" value="1"/>
</dbReference>
<keyword evidence="4 5" id="KW-0408">Iron</keyword>
<evidence type="ECO:0000256" key="2">
    <source>
        <dbReference type="ARBA" id="ARBA00022723"/>
    </source>
</evidence>